<evidence type="ECO:0000256" key="1">
    <source>
        <dbReference type="SAM" id="MobiDB-lite"/>
    </source>
</evidence>
<protein>
    <submittedName>
        <fullName evidence="2">Uncharacterized protein</fullName>
    </submittedName>
</protein>
<proteinExistence type="predicted"/>
<dbReference type="AlphaFoldDB" id="A0A645ENV1"/>
<organism evidence="2">
    <name type="scientific">bioreactor metagenome</name>
    <dbReference type="NCBI Taxonomy" id="1076179"/>
    <lineage>
        <taxon>unclassified sequences</taxon>
        <taxon>metagenomes</taxon>
        <taxon>ecological metagenomes</taxon>
    </lineage>
</organism>
<name>A0A645ENV1_9ZZZZ</name>
<comment type="caution">
    <text evidence="2">The sequence shown here is derived from an EMBL/GenBank/DDBJ whole genome shotgun (WGS) entry which is preliminary data.</text>
</comment>
<evidence type="ECO:0000313" key="2">
    <source>
        <dbReference type="EMBL" id="MPN02223.1"/>
    </source>
</evidence>
<accession>A0A645ENV1</accession>
<feature type="region of interest" description="Disordered" evidence="1">
    <location>
        <begin position="1"/>
        <end position="36"/>
    </location>
</feature>
<dbReference type="EMBL" id="VSSQ01048176">
    <property type="protein sequence ID" value="MPN02223.1"/>
    <property type="molecule type" value="Genomic_DNA"/>
</dbReference>
<reference evidence="2" key="1">
    <citation type="submission" date="2019-08" db="EMBL/GenBank/DDBJ databases">
        <authorList>
            <person name="Kucharzyk K."/>
            <person name="Murdoch R.W."/>
            <person name="Higgins S."/>
            <person name="Loffler F."/>
        </authorList>
    </citation>
    <scope>NUCLEOTIDE SEQUENCE</scope>
</reference>
<gene>
    <name evidence="2" type="ORF">SDC9_149437</name>
</gene>
<feature type="compositionally biased region" description="Polar residues" evidence="1">
    <location>
        <begin position="1"/>
        <end position="11"/>
    </location>
</feature>
<sequence>MGPGEQRTSGGVEQGALGDQDGVGLSGPRGQPGELGWVGAVEGEAVGALRVANMADQQADGLCRLPDTGA</sequence>